<dbReference type="EMBL" id="CP000967">
    <property type="protein sequence ID" value="ACD61526.1"/>
    <property type="molecule type" value="Genomic_DNA"/>
</dbReference>
<evidence type="ECO:0000313" key="2">
    <source>
        <dbReference type="EMBL" id="ACD61526.1"/>
    </source>
</evidence>
<dbReference type="HOGENOM" id="CLU_2903259_0_0_6"/>
<sequence length="62" mass="6241">MLSAALLCALSILASTAYADGAAAATNAKTLCHVSVNGTLGRAQPATTTRLPLTLQETPQSI</sequence>
<dbReference type="KEGG" id="xop:PXO_03287"/>
<protein>
    <submittedName>
        <fullName evidence="2">Ferripyoverdine receptor</fullName>
    </submittedName>
</protein>
<accession>A0A0K0GQU9</accession>
<keyword evidence="1" id="KW-0732">Signal</keyword>
<evidence type="ECO:0000256" key="1">
    <source>
        <dbReference type="SAM" id="SignalP"/>
    </source>
</evidence>
<feature type="chain" id="PRO_5005330978" evidence="1">
    <location>
        <begin position="20"/>
        <end position="62"/>
    </location>
</feature>
<evidence type="ECO:0000313" key="3">
    <source>
        <dbReference type="Proteomes" id="UP000001740"/>
    </source>
</evidence>
<dbReference type="Proteomes" id="UP000001740">
    <property type="component" value="Chromosome"/>
</dbReference>
<feature type="signal peptide" evidence="1">
    <location>
        <begin position="1"/>
        <end position="19"/>
    </location>
</feature>
<name>A0A0K0GQU9_XANOP</name>
<keyword evidence="2" id="KW-0675">Receptor</keyword>
<gene>
    <name evidence="2" type="ordered locus">PXO_03287</name>
</gene>
<dbReference type="AlphaFoldDB" id="A0A0K0GQU9"/>
<reference evidence="2 3" key="1">
    <citation type="journal article" date="2008" name="BMC Genomics">
        <title>Genome sequence and rapid evolution of the rice pathogen Xanthomonas oryzae pv. oryzae PXO99A.</title>
        <authorList>
            <person name="Salzberg S.L."/>
            <person name="Sommer D.D."/>
            <person name="Schatz M.C."/>
            <person name="Phillippy A.M."/>
            <person name="Rabinowicz P.D."/>
            <person name="Tsuge S."/>
            <person name="Furutani A."/>
            <person name="Ochiai H."/>
            <person name="Delcher A.L."/>
            <person name="Kelley D."/>
            <person name="Madupu R."/>
            <person name="Puiu D."/>
            <person name="Radune D."/>
            <person name="Shumway M."/>
            <person name="Trapnell C."/>
            <person name="Aparna G."/>
            <person name="Jha G."/>
            <person name="Pandey A."/>
            <person name="Patil P.B."/>
            <person name="Ishihara H."/>
            <person name="Meyer D.F."/>
            <person name="Szurek B."/>
            <person name="Verdier V."/>
            <person name="Koebnik R."/>
            <person name="Dow J.M."/>
            <person name="Ryan R.P."/>
            <person name="Hirata H."/>
            <person name="Tsuyumu S."/>
            <person name="Won Lee S."/>
            <person name="Seo Y.S."/>
            <person name="Sriariyanum M."/>
            <person name="Ronald P.C."/>
            <person name="Sonti R.V."/>
            <person name="Van Sluys M.A."/>
            <person name="Leach J.E."/>
            <person name="White F.F."/>
            <person name="Bogdanove A.J."/>
        </authorList>
    </citation>
    <scope>NUCLEOTIDE SEQUENCE [LARGE SCALE GENOMIC DNA]</scope>
    <source>
        <strain evidence="2 3">PXO99A</strain>
    </source>
</reference>
<proteinExistence type="predicted"/>
<organism evidence="2 3">
    <name type="scientific">Xanthomonas oryzae pv. oryzae (strain PXO99A)</name>
    <dbReference type="NCBI Taxonomy" id="360094"/>
    <lineage>
        <taxon>Bacteria</taxon>
        <taxon>Pseudomonadati</taxon>
        <taxon>Pseudomonadota</taxon>
        <taxon>Gammaproteobacteria</taxon>
        <taxon>Lysobacterales</taxon>
        <taxon>Lysobacteraceae</taxon>
        <taxon>Xanthomonas</taxon>
    </lineage>
</organism>